<reference evidence="3" key="3">
    <citation type="submission" date="2020-01" db="EMBL/GenBank/DDBJ databases">
        <authorList>
            <person name="Perkins V."/>
            <person name="Lessard M.-H."/>
            <person name="Dugat-Bony E."/>
            <person name="Frenette M."/>
            <person name="Labrie S."/>
        </authorList>
    </citation>
    <scope>NUCLEOTIDE SEQUENCE</scope>
    <source>
        <strain evidence="3">LMA-70</strain>
    </source>
</reference>
<dbReference type="EMBL" id="QQZK01000167">
    <property type="protein sequence ID" value="KAF5094856.1"/>
    <property type="molecule type" value="Genomic_DNA"/>
</dbReference>
<reference evidence="2 4" key="1">
    <citation type="submission" date="2014-03" db="EMBL/GenBank/DDBJ databases">
        <authorList>
            <person name="Casaregola S."/>
        </authorList>
    </citation>
    <scope>NUCLEOTIDE SEQUENCE [LARGE SCALE GENOMIC DNA]</scope>
    <source>
        <strain evidence="2 4">CLIB 918</strain>
    </source>
</reference>
<dbReference type="Proteomes" id="UP000750522">
    <property type="component" value="Unassembled WGS sequence"/>
</dbReference>
<dbReference type="EMBL" id="CCBN010000004">
    <property type="protein sequence ID" value="CDO52854.1"/>
    <property type="molecule type" value="Genomic_DNA"/>
</dbReference>
<evidence type="ECO:0000313" key="4">
    <source>
        <dbReference type="Proteomes" id="UP000242525"/>
    </source>
</evidence>
<dbReference type="Proteomes" id="UP000242525">
    <property type="component" value="Unassembled WGS sequence"/>
</dbReference>
<gene>
    <name evidence="2" type="ORF">BN980_GECA04s00549g</name>
    <name evidence="3" type="ORF">DV451_004892</name>
</gene>
<dbReference type="Pfam" id="PF12697">
    <property type="entry name" value="Abhydrolase_6"/>
    <property type="match status" value="1"/>
</dbReference>
<dbReference type="Gene3D" id="3.40.50.1820">
    <property type="entry name" value="alpha/beta hydrolase"/>
    <property type="match status" value="1"/>
</dbReference>
<evidence type="ECO:0000313" key="3">
    <source>
        <dbReference type="EMBL" id="KAF5094856.1"/>
    </source>
</evidence>
<evidence type="ECO:0000313" key="2">
    <source>
        <dbReference type="EMBL" id="CDO52854.1"/>
    </source>
</evidence>
<name>A0A0J9X7S6_GEOCN</name>
<dbReference type="SUPFAM" id="SSF53474">
    <property type="entry name" value="alpha/beta-Hydrolases"/>
    <property type="match status" value="1"/>
</dbReference>
<sequence length="376" mass="42513">MSFLKKECFVTDAHHPRANRQSIINEDDRLRLAYCIYSDPRLPAPTGNPHEKVNLLFLHGSTFSKEVWEYIIELFFNKYGSAIGTVIAIDAVNHAASYELNKGKLGWVCTWEDIGKDAVKVLHDLNLKGGTIVIGHSMGGAAALHAAIVEKALIDSVVSIEPVCYTDRESFFTKKQVRDAFYKLLRAVHRSIRDTFDTEQQYLDFMRNKNFTKTLHPRVLDALLANNTIVDPKTGVTRYRTPKNMQVTAYASSIMSTVYLTQSVRGIDCEVLHIIGSKATWNSPDVAPALRKGLLYGTAVDIENGEHLVSLEMPEETFAAMVPFIDKRLRRIQELAKEEHSDNPITPEEREAYYWRGVAEADELFTSGQKVLYTRL</sequence>
<protein>
    <submittedName>
        <fullName evidence="2">Similar to Saccharomyces cerevisiae YOR084W LPX1 Oleic acid-inducible, peroxisomal matrix localized lipase</fullName>
    </submittedName>
</protein>
<keyword evidence="4" id="KW-1185">Reference proteome</keyword>
<dbReference type="OrthoDB" id="94039at2759"/>
<reference evidence="3" key="2">
    <citation type="journal article" date="2020" name="Front. Microbiol.">
        <title>Phenotypic and Genetic Characterization of the Cheese Ripening Yeast Geotrichum candidum.</title>
        <authorList>
            <person name="Perkins V."/>
            <person name="Vignola S."/>
            <person name="Lessard M.H."/>
            <person name="Plante P.L."/>
            <person name="Corbeil J."/>
            <person name="Dugat-Bony E."/>
            <person name="Frenette M."/>
            <person name="Labrie S."/>
        </authorList>
    </citation>
    <scope>NUCLEOTIDE SEQUENCE</scope>
    <source>
        <strain evidence="3">LMA-70</strain>
    </source>
</reference>
<accession>A0A0J9X7S6</accession>
<proteinExistence type="predicted"/>
<dbReference type="AlphaFoldDB" id="A0A0J9X7S6"/>
<dbReference type="InterPro" id="IPR029058">
    <property type="entry name" value="AB_hydrolase_fold"/>
</dbReference>
<comment type="caution">
    <text evidence="2">The sequence shown here is derived from an EMBL/GenBank/DDBJ whole genome shotgun (WGS) entry which is preliminary data.</text>
</comment>
<dbReference type="PANTHER" id="PTHR43194:SF2">
    <property type="entry name" value="PEROXISOMAL MEMBRANE PROTEIN LPX1"/>
    <property type="match status" value="1"/>
</dbReference>
<dbReference type="InterPro" id="IPR050228">
    <property type="entry name" value="Carboxylesterase_BioH"/>
</dbReference>
<dbReference type="STRING" id="1173061.A0A0J9X7S6"/>
<feature type="domain" description="AB hydrolase-1" evidence="1">
    <location>
        <begin position="55"/>
        <end position="319"/>
    </location>
</feature>
<evidence type="ECO:0000259" key="1">
    <source>
        <dbReference type="Pfam" id="PF12697"/>
    </source>
</evidence>
<organism evidence="2 4">
    <name type="scientific">Geotrichum candidum</name>
    <name type="common">Oospora lactis</name>
    <name type="synonym">Dipodascus geotrichum</name>
    <dbReference type="NCBI Taxonomy" id="1173061"/>
    <lineage>
        <taxon>Eukaryota</taxon>
        <taxon>Fungi</taxon>
        <taxon>Dikarya</taxon>
        <taxon>Ascomycota</taxon>
        <taxon>Saccharomycotina</taxon>
        <taxon>Dipodascomycetes</taxon>
        <taxon>Dipodascales</taxon>
        <taxon>Dipodascaceae</taxon>
        <taxon>Geotrichum</taxon>
    </lineage>
</organism>
<dbReference type="PANTHER" id="PTHR43194">
    <property type="entry name" value="HYDROLASE ALPHA/BETA FOLD FAMILY"/>
    <property type="match status" value="1"/>
</dbReference>
<dbReference type="InterPro" id="IPR000073">
    <property type="entry name" value="AB_hydrolase_1"/>
</dbReference>